<evidence type="ECO:0000256" key="7">
    <source>
        <dbReference type="SAM" id="MobiDB-lite"/>
    </source>
</evidence>
<feature type="transmembrane region" description="Helical" evidence="8">
    <location>
        <begin position="41"/>
        <end position="59"/>
    </location>
</feature>
<keyword evidence="4 8" id="KW-0812">Transmembrane</keyword>
<feature type="transmembrane region" description="Helical" evidence="8">
    <location>
        <begin position="403"/>
        <end position="420"/>
    </location>
</feature>
<dbReference type="RefSeq" id="WP_038545993.1">
    <property type="nucleotide sequence ID" value="NZ_HG938355.1"/>
</dbReference>
<sequence length="483" mass="52791">MVEATVSPDWNGESSGPAGALGSPAPSVEAQPRFRNIIMRAAGWSMMGYVLLQVLRIASSLILTRLLIPEMFGIMAVATMVHVSVSMLSDLGLRPAAIQSRMGDEQSYLDTAWTLQILHGCLIWFTCVLVAIGIGRAAHYGLFPAGSVYTVPELPAIIMALSFCMVIMGLQSTKLISAFRHLDLGRLTVIEITAQVISLTVAVLLAWKTGSIWAFVVSTYVSCIVTTVLSHVWLPGANNSFSWEKEAVRDLIRFGRWIMLSSILTVVAASGDRVFLAGWTSPMMLGLYSLAFNLISMLEGAGGRLFSTVAMPALSKVARERPEQLRGMFLKIRLPFDLVFIGSAGAIFSGGKAIIEFLYDDRYLEAAPIIQILSFSLLTTRFGPLSAIYLAVNEPRNQTILNFVRAISIFVSIPVAYYMFGFYGALWAIALYGLPVFAVIFYFNRRHGLHSLSYEVGVLLAWPVGFLAGTLATLIFEHAGSIF</sequence>
<dbReference type="AlphaFoldDB" id="A0A068TC67"/>
<evidence type="ECO:0000256" key="2">
    <source>
        <dbReference type="ARBA" id="ARBA00007430"/>
    </source>
</evidence>
<evidence type="ECO:0000256" key="4">
    <source>
        <dbReference type="ARBA" id="ARBA00022692"/>
    </source>
</evidence>
<proteinExistence type="inferred from homology"/>
<evidence type="ECO:0000256" key="6">
    <source>
        <dbReference type="ARBA" id="ARBA00023136"/>
    </source>
</evidence>
<feature type="transmembrane region" description="Helical" evidence="8">
    <location>
        <begin position="456"/>
        <end position="476"/>
    </location>
</feature>
<feature type="transmembrane region" description="Helical" evidence="8">
    <location>
        <begin position="212"/>
        <end position="234"/>
    </location>
</feature>
<feature type="transmembrane region" description="Helical" evidence="8">
    <location>
        <begin position="184"/>
        <end position="206"/>
    </location>
</feature>
<feature type="transmembrane region" description="Helical" evidence="8">
    <location>
        <begin position="367"/>
        <end position="391"/>
    </location>
</feature>
<keyword evidence="5 8" id="KW-1133">Transmembrane helix</keyword>
<feature type="transmembrane region" description="Helical" evidence="8">
    <location>
        <begin position="113"/>
        <end position="134"/>
    </location>
</feature>
<dbReference type="HOGENOM" id="CLU_026911_3_2_5"/>
<evidence type="ECO:0000256" key="1">
    <source>
        <dbReference type="ARBA" id="ARBA00004651"/>
    </source>
</evidence>
<reference evidence="10" key="1">
    <citation type="journal article" date="2014" name="BMC Genomics">
        <title>Genome sequencing of two Neorhizobium galegae strains reveals a noeT gene responsible for the unusual acetylation of the nodulation factors.</title>
        <authorList>
            <person name="Osterman J."/>
            <person name="Marsh J."/>
            <person name="Laine P.K."/>
            <person name="Zeng Z."/>
            <person name="Alatalo E."/>
            <person name="Sullivan J.T."/>
            <person name="Young J.P."/>
            <person name="Thomas-Oates J."/>
            <person name="Paulin L."/>
            <person name="Lindstrom K."/>
        </authorList>
    </citation>
    <scope>NUCLEOTIDE SEQUENCE [LARGE SCALE GENOMIC DNA]</scope>
    <source>
        <strain evidence="10">HAMBI 1141</strain>
    </source>
</reference>
<dbReference type="Proteomes" id="UP000028186">
    <property type="component" value="Chromosome I"/>
</dbReference>
<dbReference type="EMBL" id="HG938355">
    <property type="protein sequence ID" value="CDN55709.1"/>
    <property type="molecule type" value="Genomic_DNA"/>
</dbReference>
<dbReference type="InterPro" id="IPR050833">
    <property type="entry name" value="Poly_Biosynth_Transport"/>
</dbReference>
<dbReference type="eggNOG" id="COG2244">
    <property type="taxonomic scope" value="Bacteria"/>
</dbReference>
<feature type="transmembrane region" description="Helical" evidence="8">
    <location>
        <begin position="426"/>
        <end position="444"/>
    </location>
</feature>
<dbReference type="PANTHER" id="PTHR30250:SF10">
    <property type="entry name" value="LIPOPOLYSACCHARIDE BIOSYNTHESIS PROTEIN WZXC"/>
    <property type="match status" value="1"/>
</dbReference>
<feature type="transmembrane region" description="Helical" evidence="8">
    <location>
        <begin position="71"/>
        <end position="93"/>
    </location>
</feature>
<evidence type="ECO:0000256" key="5">
    <source>
        <dbReference type="ARBA" id="ARBA00022989"/>
    </source>
</evidence>
<dbReference type="Pfam" id="PF13440">
    <property type="entry name" value="Polysacc_synt_3"/>
    <property type="match status" value="1"/>
</dbReference>
<dbReference type="PATRIC" id="fig|1028801.3.peg.3441"/>
<feature type="transmembrane region" description="Helical" evidence="8">
    <location>
        <begin position="154"/>
        <end position="172"/>
    </location>
</feature>
<evidence type="ECO:0000256" key="8">
    <source>
        <dbReference type="SAM" id="Phobius"/>
    </source>
</evidence>
<gene>
    <name evidence="9" type="ORF">RG1141_CH33740</name>
</gene>
<organism evidence="9 10">
    <name type="scientific">Neorhizobium galegae bv. officinalis bv. officinalis str. HAMBI 1141</name>
    <dbReference type="NCBI Taxonomy" id="1028801"/>
    <lineage>
        <taxon>Bacteria</taxon>
        <taxon>Pseudomonadati</taxon>
        <taxon>Pseudomonadota</taxon>
        <taxon>Alphaproteobacteria</taxon>
        <taxon>Hyphomicrobiales</taxon>
        <taxon>Rhizobiaceae</taxon>
        <taxon>Rhizobium/Agrobacterium group</taxon>
        <taxon>Neorhizobium</taxon>
    </lineage>
</organism>
<evidence type="ECO:0000256" key="3">
    <source>
        <dbReference type="ARBA" id="ARBA00022475"/>
    </source>
</evidence>
<evidence type="ECO:0000313" key="9">
    <source>
        <dbReference type="EMBL" id="CDN55709.1"/>
    </source>
</evidence>
<feature type="transmembrane region" description="Helical" evidence="8">
    <location>
        <begin position="334"/>
        <end position="355"/>
    </location>
</feature>
<accession>A0A068TC67</accession>
<protein>
    <submittedName>
        <fullName evidence="9">Polysaccharide biosynthesis protein</fullName>
    </submittedName>
</protein>
<dbReference type="PANTHER" id="PTHR30250">
    <property type="entry name" value="PST FAMILY PREDICTED COLANIC ACID TRANSPORTER"/>
    <property type="match status" value="1"/>
</dbReference>
<keyword evidence="6 8" id="KW-0472">Membrane</keyword>
<comment type="subcellular location">
    <subcellularLocation>
        <location evidence="1">Cell membrane</location>
        <topology evidence="1">Multi-pass membrane protein</topology>
    </subcellularLocation>
</comment>
<dbReference type="KEGG" id="ngl:RG1141_CH33740"/>
<feature type="region of interest" description="Disordered" evidence="7">
    <location>
        <begin position="1"/>
        <end position="27"/>
    </location>
</feature>
<evidence type="ECO:0000313" key="10">
    <source>
        <dbReference type="Proteomes" id="UP000028186"/>
    </source>
</evidence>
<name>A0A068TC67_NEOGA</name>
<dbReference type="GO" id="GO:0005886">
    <property type="term" value="C:plasma membrane"/>
    <property type="evidence" value="ECO:0007669"/>
    <property type="project" value="UniProtKB-SubCell"/>
</dbReference>
<keyword evidence="3" id="KW-1003">Cell membrane</keyword>
<comment type="similarity">
    <text evidence="2">Belongs to the polysaccharide synthase family.</text>
</comment>